<name>A0A3D8SCX6_9EURO</name>
<keyword evidence="2" id="KW-0040">ANK repeat</keyword>
<dbReference type="Pfam" id="PF12796">
    <property type="entry name" value="Ank_2"/>
    <property type="match status" value="1"/>
</dbReference>
<dbReference type="SUPFAM" id="SSF48403">
    <property type="entry name" value="Ankyrin repeat"/>
    <property type="match status" value="1"/>
</dbReference>
<sequence length="1296" mass="145179">MSAFHKVWKKVDRRTDDTQHEANTNPPAIVPPRQPSISQLFPNNLFNGMRTLYEPTDANIEIIFLHGLTGRSDQTFLHKLTGTYWPVHLLAQDLPKARISAFGYDADVVNMWNPASQNNLRHHATNLLNDLARIRNPNRPGRFPEKILFVAHSLGGLITKRALALSQHSPVDYLRQIEEDTSGILFLGTPHRGADSARFARAAANIAKMSGWHANTDILGVLERHSEVLESVGGDFMGWVNNKRGRIQLACFYEELPVGMPVNARVVEPESAKIAGWLEQSIHANHMDMARFSGPDDEGYQRVADVLIRWAPTPGNRADSIDSPCVRHDVKNALVACCNKLGLRFDDLLNVPKDKNPPFFPIDEEPLEWFISSLEFQVWQREDGPALLWLHGLPSSGKTVIMSYVLARLPRYLGHKNNFDSAAAFCNCYYSEELVVASLVLQLAETRNDAQGIMATAKPMPPSPTQTDLVQYLWSLLTCMITEAPLRETILLLDGIDHLKPDVRASFLQNFRRLERQAHSSATIRVLCTSKPYPDLQEALSHYVSIDRERERMDCLKTLFFQEWNARETRIEAPVEGGSWLPGHKNYLGWKESPRSDLLWIEGKPGSGKSTLAKKIARRLQNERNLSRSIPSDASTVLDNGRDYPPENRHLIADFYYSFRGGIPETSHELMLRSIVYQLWSQDERLYVLLRDLYRELKEQRGGTTGNGSIWRYDDLKSALRCLHQIWVPLEVFIIVDGMDESGSMQRDDLLRFLYALSSETTKCTFKILVASRPEPDINTELMRCRHIVLQDENMGDVREIVDQKIKAIKDLCMAGGSDNDLSLSRQDRFQDGLSMIGEYIIDNSQGIILWVSLVLKDLVRDVNKGAFTVASLDKRVRRLPKELGGPNGLYREIIDSLVRHIEEASQDDQDREEDLQQGRRILAWVTFPKRPISIRELGGVLATPPMLDDTELTTYDLDRNVPMQLEKGVLSYCGNLVEVRPVANGKIVQLVHQTTRDFLISHRELASPYDLSASDGDLEIASTCCNHLRIAFTPASLQPDPKGDYSQVDQVIEGLVNCELLPYALSNLSSHLDHLEQRDEKIRQDFELFLARVQSTPTSWPALLLKQWIASLGWPQLPSEEAWRASSKACIQSALVWSSRAGRPRAVELLIALQAEVNGSDPHGTFALQAASASGSTDVVQVLLKNNANVNVHGGEYGTALHAASAQGHKDIVKLLLNNGADVNAQGGDYGNALQAACSQGHEEIVKALIEQGADMYAKGGMYSNAFQASSGNEDIVQLLLIHDAETGRPDGNAR</sequence>
<dbReference type="InterPro" id="IPR054471">
    <property type="entry name" value="GPIID_WHD"/>
</dbReference>
<evidence type="ECO:0000256" key="1">
    <source>
        <dbReference type="ARBA" id="ARBA00022737"/>
    </source>
</evidence>
<feature type="domain" description="AAA+ ATPase" evidence="4">
    <location>
        <begin position="384"/>
        <end position="554"/>
    </location>
</feature>
<dbReference type="RefSeq" id="XP_026605349.1">
    <property type="nucleotide sequence ID" value="XM_026746353.1"/>
</dbReference>
<dbReference type="Gene3D" id="3.40.50.300">
    <property type="entry name" value="P-loop containing nucleotide triphosphate hydrolases"/>
    <property type="match status" value="2"/>
</dbReference>
<dbReference type="PROSITE" id="PS50088">
    <property type="entry name" value="ANK_REPEAT"/>
    <property type="match status" value="3"/>
</dbReference>
<dbReference type="InterPro" id="IPR003593">
    <property type="entry name" value="AAA+_ATPase"/>
</dbReference>
<accession>A0A3D8SCX6</accession>
<feature type="region of interest" description="Disordered" evidence="3">
    <location>
        <begin position="13"/>
        <end position="33"/>
    </location>
</feature>
<dbReference type="SUPFAM" id="SSF52540">
    <property type="entry name" value="P-loop containing nucleoside triphosphate hydrolases"/>
    <property type="match status" value="3"/>
</dbReference>
<dbReference type="Pfam" id="PF00023">
    <property type="entry name" value="Ank"/>
    <property type="match status" value="1"/>
</dbReference>
<reference evidence="5 6" key="1">
    <citation type="journal article" date="2018" name="IMA Fungus">
        <title>IMA Genome-F 9: Draft genome sequence of Annulohypoxylon stygium, Aspergillus mulundensis, Berkeleyomyces basicola (syn. Thielaviopsis basicola), Ceratocystis smalleyi, two Cercospora beticola strains, Coleophoma cylindrospora, Fusarium fracticaudum, Phialophora cf. hyalina, and Morchella septimelata.</title>
        <authorList>
            <person name="Wingfield B.D."/>
            <person name="Bills G.F."/>
            <person name="Dong Y."/>
            <person name="Huang W."/>
            <person name="Nel W.J."/>
            <person name="Swalarsk-Parry B.S."/>
            <person name="Vaghefi N."/>
            <person name="Wilken P.M."/>
            <person name="An Z."/>
            <person name="de Beer Z.W."/>
            <person name="De Vos L."/>
            <person name="Chen L."/>
            <person name="Duong T.A."/>
            <person name="Gao Y."/>
            <person name="Hammerbacher A."/>
            <person name="Kikkert J.R."/>
            <person name="Li Y."/>
            <person name="Li H."/>
            <person name="Li K."/>
            <person name="Li Q."/>
            <person name="Liu X."/>
            <person name="Ma X."/>
            <person name="Naidoo K."/>
            <person name="Pethybridge S.J."/>
            <person name="Sun J."/>
            <person name="Steenkamp E.T."/>
            <person name="van der Nest M.A."/>
            <person name="van Wyk S."/>
            <person name="Wingfield M.J."/>
            <person name="Xiong C."/>
            <person name="Yue Q."/>
            <person name="Zhang X."/>
        </authorList>
    </citation>
    <scope>NUCLEOTIDE SEQUENCE [LARGE SCALE GENOMIC DNA]</scope>
    <source>
        <strain evidence="5 6">DSM 5745</strain>
    </source>
</reference>
<dbReference type="InterPro" id="IPR027417">
    <property type="entry name" value="P-loop_NTPase"/>
</dbReference>
<dbReference type="PROSITE" id="PS50297">
    <property type="entry name" value="ANK_REP_REGION"/>
    <property type="match status" value="3"/>
</dbReference>
<dbReference type="InterPro" id="IPR002110">
    <property type="entry name" value="Ankyrin_rpt"/>
</dbReference>
<dbReference type="Proteomes" id="UP000256690">
    <property type="component" value="Unassembled WGS sequence"/>
</dbReference>
<dbReference type="EMBL" id="PVWQ01000004">
    <property type="protein sequence ID" value="RDW84011.1"/>
    <property type="molecule type" value="Genomic_DNA"/>
</dbReference>
<dbReference type="PANTHER" id="PTHR10039">
    <property type="entry name" value="AMELOGENIN"/>
    <property type="match status" value="1"/>
</dbReference>
<feature type="domain" description="AAA+ ATPase" evidence="4">
    <location>
        <begin position="595"/>
        <end position="794"/>
    </location>
</feature>
<dbReference type="PANTHER" id="PTHR10039:SF5">
    <property type="entry name" value="NACHT DOMAIN-CONTAINING PROTEIN"/>
    <property type="match status" value="1"/>
</dbReference>
<dbReference type="InterPro" id="IPR036770">
    <property type="entry name" value="Ankyrin_rpt-contain_sf"/>
</dbReference>
<proteinExistence type="predicted"/>
<dbReference type="InterPro" id="IPR056884">
    <property type="entry name" value="NPHP3-like_N"/>
</dbReference>
<dbReference type="Gene3D" id="3.40.50.1820">
    <property type="entry name" value="alpha/beta hydrolase"/>
    <property type="match status" value="1"/>
</dbReference>
<evidence type="ECO:0000256" key="3">
    <source>
        <dbReference type="SAM" id="MobiDB-lite"/>
    </source>
</evidence>
<evidence type="ECO:0000256" key="2">
    <source>
        <dbReference type="PROSITE-ProRule" id="PRU00023"/>
    </source>
</evidence>
<dbReference type="Pfam" id="PF22939">
    <property type="entry name" value="WHD_GPIID"/>
    <property type="match status" value="1"/>
</dbReference>
<protein>
    <recommendedName>
        <fullName evidence="4">AAA+ ATPase domain-containing protein</fullName>
    </recommendedName>
</protein>
<feature type="repeat" description="ANK" evidence="2">
    <location>
        <begin position="1230"/>
        <end position="1262"/>
    </location>
</feature>
<dbReference type="SMART" id="SM00248">
    <property type="entry name" value="ANK"/>
    <property type="match status" value="4"/>
</dbReference>
<feature type="repeat" description="ANK" evidence="2">
    <location>
        <begin position="1197"/>
        <end position="1229"/>
    </location>
</feature>
<dbReference type="GeneID" id="38114707"/>
<keyword evidence="6" id="KW-1185">Reference proteome</keyword>
<dbReference type="Gene3D" id="1.25.40.20">
    <property type="entry name" value="Ankyrin repeat-containing domain"/>
    <property type="match status" value="1"/>
</dbReference>
<comment type="caution">
    <text evidence="5">The sequence shown here is derived from an EMBL/GenBank/DDBJ whole genome shotgun (WGS) entry which is preliminary data.</text>
</comment>
<dbReference type="SUPFAM" id="SSF53474">
    <property type="entry name" value="alpha/beta-Hydrolases"/>
    <property type="match status" value="1"/>
</dbReference>
<evidence type="ECO:0000313" key="6">
    <source>
        <dbReference type="Proteomes" id="UP000256690"/>
    </source>
</evidence>
<feature type="repeat" description="ANK" evidence="2">
    <location>
        <begin position="1164"/>
        <end position="1196"/>
    </location>
</feature>
<keyword evidence="1" id="KW-0677">Repeat</keyword>
<dbReference type="InterPro" id="IPR029058">
    <property type="entry name" value="AB_hydrolase_fold"/>
</dbReference>
<organism evidence="5 6">
    <name type="scientific">Aspergillus mulundensis</name>
    <dbReference type="NCBI Taxonomy" id="1810919"/>
    <lineage>
        <taxon>Eukaryota</taxon>
        <taxon>Fungi</taxon>
        <taxon>Dikarya</taxon>
        <taxon>Ascomycota</taxon>
        <taxon>Pezizomycotina</taxon>
        <taxon>Eurotiomycetes</taxon>
        <taxon>Eurotiomycetidae</taxon>
        <taxon>Eurotiales</taxon>
        <taxon>Aspergillaceae</taxon>
        <taxon>Aspergillus</taxon>
        <taxon>Aspergillus subgen. Nidulantes</taxon>
    </lineage>
</organism>
<dbReference type="OrthoDB" id="427518at2759"/>
<dbReference type="Pfam" id="PF24883">
    <property type="entry name" value="NPHP3_N"/>
    <property type="match status" value="2"/>
</dbReference>
<gene>
    <name evidence="5" type="ORF">DSM5745_04337</name>
</gene>
<evidence type="ECO:0000313" key="5">
    <source>
        <dbReference type="EMBL" id="RDW84011.1"/>
    </source>
</evidence>
<evidence type="ECO:0000259" key="4">
    <source>
        <dbReference type="SMART" id="SM00382"/>
    </source>
</evidence>
<dbReference type="SMART" id="SM00382">
    <property type="entry name" value="AAA"/>
    <property type="match status" value="2"/>
</dbReference>